<comment type="caution">
    <text evidence="1">The sequence shown here is derived from an EMBL/GenBank/DDBJ whole genome shotgun (WGS) entry which is preliminary data.</text>
</comment>
<accession>A0A6N7W6I0</accession>
<dbReference type="RefSeq" id="WP_154545846.1">
    <property type="nucleotide sequence ID" value="NZ_VULO01000011.1"/>
</dbReference>
<dbReference type="EMBL" id="VULO01000011">
    <property type="protein sequence ID" value="MSS84991.1"/>
    <property type="molecule type" value="Genomic_DNA"/>
</dbReference>
<protein>
    <submittedName>
        <fullName evidence="1">Uncharacterized protein</fullName>
    </submittedName>
</protein>
<dbReference type="AlphaFoldDB" id="A0A6N7W6I0"/>
<organism evidence="1 2">
    <name type="scientific">Scrofimicrobium canadense</name>
    <dbReference type="NCBI Taxonomy" id="2652290"/>
    <lineage>
        <taxon>Bacteria</taxon>
        <taxon>Bacillati</taxon>
        <taxon>Actinomycetota</taxon>
        <taxon>Actinomycetes</taxon>
        <taxon>Actinomycetales</taxon>
        <taxon>Actinomycetaceae</taxon>
        <taxon>Scrofimicrobium</taxon>
    </lineage>
</organism>
<reference evidence="1 2" key="1">
    <citation type="submission" date="2019-08" db="EMBL/GenBank/DDBJ databases">
        <title>In-depth cultivation of the pig gut microbiome towards novel bacterial diversity and tailored functional studies.</title>
        <authorList>
            <person name="Wylensek D."/>
            <person name="Hitch T.C.A."/>
            <person name="Clavel T."/>
        </authorList>
    </citation>
    <scope>NUCLEOTIDE SEQUENCE [LARGE SCALE GENOMIC DNA]</scope>
    <source>
        <strain evidence="1 2">WB03_NA08</strain>
    </source>
</reference>
<gene>
    <name evidence="1" type="ORF">FYJ24_09485</name>
</gene>
<evidence type="ECO:0000313" key="1">
    <source>
        <dbReference type="EMBL" id="MSS84991.1"/>
    </source>
</evidence>
<evidence type="ECO:0000313" key="2">
    <source>
        <dbReference type="Proteomes" id="UP000470875"/>
    </source>
</evidence>
<sequence length="139" mass="15966">MSTLFDAFDPTDLPAELHHLLSPENLATEIPREQWEDSADYGRGLRALVPISSGTATNKDCRRLQELEYAWLHQQGVPAWEHTWFTAKTDTGVHGQWANSPEEAAMGITFWWQTTITNLYADPGNRLYDHLRKQERKEA</sequence>
<name>A0A6N7W6I0_9ACTO</name>
<keyword evidence="2" id="KW-1185">Reference proteome</keyword>
<dbReference type="Proteomes" id="UP000470875">
    <property type="component" value="Unassembled WGS sequence"/>
</dbReference>
<proteinExistence type="predicted"/>